<feature type="signal peptide" evidence="3">
    <location>
        <begin position="1"/>
        <end position="27"/>
    </location>
</feature>
<dbReference type="InterPro" id="IPR058792">
    <property type="entry name" value="Beta-barrel_RND_2"/>
</dbReference>
<dbReference type="EMBL" id="FOSX01000036">
    <property type="protein sequence ID" value="SFK93213.1"/>
    <property type="molecule type" value="Genomic_DNA"/>
</dbReference>
<reference evidence="6 8" key="2">
    <citation type="submission" date="2016-10" db="EMBL/GenBank/DDBJ databases">
        <authorList>
            <person name="Varghese N."/>
            <person name="Submissions S."/>
        </authorList>
    </citation>
    <scope>NUCLEOTIDE SEQUENCE [LARGE SCALE GENOMIC DNA]</scope>
    <source>
        <strain evidence="6 8">DSM 282</strain>
    </source>
</reference>
<keyword evidence="2" id="KW-0813">Transport</keyword>
<name>A0A1I4DJC2_9GAMM</name>
<dbReference type="GO" id="GO:0030288">
    <property type="term" value="C:outer membrane-bounded periplasmic space"/>
    <property type="evidence" value="ECO:0007669"/>
    <property type="project" value="TreeGrafter"/>
</dbReference>
<evidence type="ECO:0000256" key="3">
    <source>
        <dbReference type="SAM" id="SignalP"/>
    </source>
</evidence>
<dbReference type="GO" id="GO:0046914">
    <property type="term" value="F:transition metal ion binding"/>
    <property type="evidence" value="ECO:0007669"/>
    <property type="project" value="TreeGrafter"/>
</dbReference>
<dbReference type="Gene3D" id="2.40.420.20">
    <property type="match status" value="1"/>
</dbReference>
<dbReference type="SUPFAM" id="SSF111369">
    <property type="entry name" value="HlyD-like secretion proteins"/>
    <property type="match status" value="1"/>
</dbReference>
<dbReference type="Pfam" id="PF25975">
    <property type="entry name" value="CzcB_C"/>
    <property type="match status" value="1"/>
</dbReference>
<dbReference type="Proteomes" id="UP000198861">
    <property type="component" value="Unassembled WGS sequence"/>
</dbReference>
<dbReference type="EMBL" id="FOKJ01000015">
    <property type="protein sequence ID" value="SFB06366.1"/>
    <property type="molecule type" value="Genomic_DNA"/>
</dbReference>
<evidence type="ECO:0000313" key="7">
    <source>
        <dbReference type="EMBL" id="SFK93213.1"/>
    </source>
</evidence>
<keyword evidence="8" id="KW-1185">Reference proteome</keyword>
<feature type="chain" id="PRO_5011515763" evidence="3">
    <location>
        <begin position="28"/>
        <end position="374"/>
    </location>
</feature>
<dbReference type="PANTHER" id="PTHR30097:SF4">
    <property type="entry name" value="SLR6042 PROTEIN"/>
    <property type="match status" value="1"/>
</dbReference>
<dbReference type="Pfam" id="PF25954">
    <property type="entry name" value="Beta-barrel_RND_2"/>
    <property type="match status" value="1"/>
</dbReference>
<dbReference type="GO" id="GO:0022857">
    <property type="term" value="F:transmembrane transporter activity"/>
    <property type="evidence" value="ECO:0007669"/>
    <property type="project" value="InterPro"/>
</dbReference>
<dbReference type="Gene3D" id="2.40.30.170">
    <property type="match status" value="1"/>
</dbReference>
<comment type="similarity">
    <text evidence="1">Belongs to the membrane fusion protein (MFP) (TC 8.A.1) family.</text>
</comment>
<sequence length="374" mass="38824">MNKLSVRFQRFACAVAVGCSVSVSAMAGGQATKIDVPDAQVEALGIKTSPLQRRGDSVRASFPAQVVVPTGAEHVVSSPVAGLVTQVLVQQFQAVPAGLPLLRIASAELGQLQLQLLQASSQATLARQAVQREQQLFKEGIIPQRRVQEALAAQREANAALAQAKAALRLGGMPPATIESVMASGRPQDSITLAATQAGVVSLIEAKPGQRVDVSAALLHITQTDSLWLEIQLPASESMNWPVGTNVEVPGRALKASVVSVSPTVASSSQTMMLRAALEGGPGSLRPGELVTVELPAGVGQSGWDVPLSAMAYDDKQAYVFVRTPGGFEARPVSVVASAGQSVRVQGVLEAGEQVAVRGTVALKGALLDKKGEQ</sequence>
<gene>
    <name evidence="6" type="ORF">SAMN04244571_01286</name>
    <name evidence="7" type="ORF">SAMN04244574_02426</name>
</gene>
<evidence type="ECO:0000259" key="4">
    <source>
        <dbReference type="Pfam" id="PF25954"/>
    </source>
</evidence>
<protein>
    <submittedName>
        <fullName evidence="7">RND family efflux transporter, MFP subunit</fullName>
    </submittedName>
</protein>
<proteinExistence type="inferred from homology"/>
<dbReference type="GO" id="GO:0016020">
    <property type="term" value="C:membrane"/>
    <property type="evidence" value="ECO:0007669"/>
    <property type="project" value="InterPro"/>
</dbReference>
<dbReference type="RefSeq" id="WP_170854438.1">
    <property type="nucleotide sequence ID" value="NZ_FOKJ01000015.1"/>
</dbReference>
<dbReference type="Proteomes" id="UP000199579">
    <property type="component" value="Unassembled WGS sequence"/>
</dbReference>
<organism evidence="7 9">
    <name type="scientific">Azotobacter beijerinckii</name>
    <dbReference type="NCBI Taxonomy" id="170623"/>
    <lineage>
        <taxon>Bacteria</taxon>
        <taxon>Pseudomonadati</taxon>
        <taxon>Pseudomonadota</taxon>
        <taxon>Gammaproteobacteria</taxon>
        <taxon>Pseudomonadales</taxon>
        <taxon>Pseudomonadaceae</taxon>
        <taxon>Azotobacter</taxon>
    </lineage>
</organism>
<dbReference type="PANTHER" id="PTHR30097">
    <property type="entry name" value="CATION EFFLUX SYSTEM PROTEIN CUSB"/>
    <property type="match status" value="1"/>
</dbReference>
<evidence type="ECO:0000313" key="8">
    <source>
        <dbReference type="Proteomes" id="UP000198861"/>
    </source>
</evidence>
<dbReference type="GO" id="GO:0015679">
    <property type="term" value="P:plasma membrane copper ion transport"/>
    <property type="evidence" value="ECO:0007669"/>
    <property type="project" value="TreeGrafter"/>
</dbReference>
<dbReference type="GO" id="GO:0060003">
    <property type="term" value="P:copper ion export"/>
    <property type="evidence" value="ECO:0007669"/>
    <property type="project" value="TreeGrafter"/>
</dbReference>
<dbReference type="AlphaFoldDB" id="A0A1I4DJC2"/>
<dbReference type="NCBIfam" id="TIGR01730">
    <property type="entry name" value="RND_mfp"/>
    <property type="match status" value="1"/>
</dbReference>
<dbReference type="InterPro" id="IPR006143">
    <property type="entry name" value="RND_pump_MFP"/>
</dbReference>
<evidence type="ECO:0000259" key="5">
    <source>
        <dbReference type="Pfam" id="PF25975"/>
    </source>
</evidence>
<reference evidence="7 9" key="1">
    <citation type="submission" date="2016-10" db="EMBL/GenBank/DDBJ databases">
        <authorList>
            <person name="de Groot N.N."/>
        </authorList>
    </citation>
    <scope>NUCLEOTIDE SEQUENCE [LARGE SCALE GENOMIC DNA]</scope>
    <source>
        <strain evidence="7 9">DSM 381</strain>
    </source>
</reference>
<evidence type="ECO:0000256" key="1">
    <source>
        <dbReference type="ARBA" id="ARBA00009477"/>
    </source>
</evidence>
<keyword evidence="3" id="KW-0732">Signal</keyword>
<evidence type="ECO:0000313" key="9">
    <source>
        <dbReference type="Proteomes" id="UP000199579"/>
    </source>
</evidence>
<feature type="domain" description="CzcB-like C-terminal circularly permuted SH3-like" evidence="5">
    <location>
        <begin position="306"/>
        <end position="364"/>
    </location>
</feature>
<evidence type="ECO:0000256" key="2">
    <source>
        <dbReference type="ARBA" id="ARBA00022448"/>
    </source>
</evidence>
<feature type="domain" description="CusB-like beta-barrel" evidence="4">
    <location>
        <begin position="227"/>
        <end position="295"/>
    </location>
</feature>
<dbReference type="InterPro" id="IPR051909">
    <property type="entry name" value="MFP_Cation_Efflux"/>
</dbReference>
<dbReference type="Gene3D" id="1.10.287.470">
    <property type="entry name" value="Helix hairpin bin"/>
    <property type="match status" value="1"/>
</dbReference>
<accession>A0A1I4DJC2</accession>
<dbReference type="InterPro" id="IPR058649">
    <property type="entry name" value="CzcB_C"/>
</dbReference>
<dbReference type="Gene3D" id="2.40.50.100">
    <property type="match status" value="1"/>
</dbReference>
<evidence type="ECO:0000313" key="6">
    <source>
        <dbReference type="EMBL" id="SFB06366.1"/>
    </source>
</evidence>